<name>A0A5N6RVY9_9BIFI</name>
<dbReference type="InterPro" id="IPR051259">
    <property type="entry name" value="rRNA_Methyltransferase"/>
</dbReference>
<dbReference type="GO" id="GO:0003723">
    <property type="term" value="F:RNA binding"/>
    <property type="evidence" value="ECO:0007669"/>
    <property type="project" value="InterPro"/>
</dbReference>
<dbReference type="CDD" id="cd18095">
    <property type="entry name" value="SpoU-like_rRNA-MTase"/>
    <property type="match status" value="1"/>
</dbReference>
<keyword evidence="3 5" id="KW-0808">Transferase</keyword>
<comment type="caution">
    <text evidence="5">The sequence shown here is derived from an EMBL/GenBank/DDBJ whole genome shotgun (WGS) entry which is preliminary data.</text>
</comment>
<evidence type="ECO:0000256" key="1">
    <source>
        <dbReference type="ARBA" id="ARBA00007228"/>
    </source>
</evidence>
<dbReference type="InterPro" id="IPR029028">
    <property type="entry name" value="Alpha/beta_knot_MTases"/>
</dbReference>
<keyword evidence="2 5" id="KW-0489">Methyltransferase</keyword>
<proteinExistence type="inferred from homology"/>
<sequence>MPMNPELLANPKAERVRHVAELANAKARRRAGRFLVEGPQSVREAVACCPDAVRDLYVQADDAANAAELANGAHTAALTRSRIVETALGAGVYVHQATPEVLSRISSNAQGIAAVVDVEELSANGDAVSWPDDIDDTDDVADTDGTDGADNMNATMIAAFWQVRDPGNAGTVIRSADAAGCAAVVFVDDCVDVFNPKVVRSTAGSLFHVPVLSMGTEEFFAWTLSHDCPVIAADVYGTAESRPQSLPDFLRGGSRNAAAKAVLFGNEARGLPEEILVQAQHIVSIPIYGKAESLNLATSAAVMLFSMAMSSHIGTM</sequence>
<dbReference type="GO" id="GO:0032259">
    <property type="term" value="P:methylation"/>
    <property type="evidence" value="ECO:0007669"/>
    <property type="project" value="UniProtKB-KW"/>
</dbReference>
<dbReference type="GeneID" id="78128186"/>
<comment type="similarity">
    <text evidence="1">Belongs to the class IV-like SAM-binding methyltransferase superfamily. RNA methyltransferase TrmH family.</text>
</comment>
<dbReference type="OrthoDB" id="9794400at2"/>
<dbReference type="GO" id="GO:0008173">
    <property type="term" value="F:RNA methyltransferase activity"/>
    <property type="evidence" value="ECO:0007669"/>
    <property type="project" value="InterPro"/>
</dbReference>
<dbReference type="SMART" id="SM00967">
    <property type="entry name" value="SpoU_sub_bind"/>
    <property type="match status" value="1"/>
</dbReference>
<dbReference type="Pfam" id="PF00588">
    <property type="entry name" value="SpoU_methylase"/>
    <property type="match status" value="1"/>
</dbReference>
<evidence type="ECO:0000313" key="6">
    <source>
        <dbReference type="Proteomes" id="UP000325415"/>
    </source>
</evidence>
<dbReference type="SUPFAM" id="SSF55315">
    <property type="entry name" value="L30e-like"/>
    <property type="match status" value="1"/>
</dbReference>
<dbReference type="AlphaFoldDB" id="A0A5N6RVY9"/>
<dbReference type="PANTHER" id="PTHR43191">
    <property type="entry name" value="RRNA METHYLTRANSFERASE 3"/>
    <property type="match status" value="1"/>
</dbReference>
<keyword evidence="6" id="KW-1185">Reference proteome</keyword>
<dbReference type="GO" id="GO:0005737">
    <property type="term" value="C:cytoplasm"/>
    <property type="evidence" value="ECO:0007669"/>
    <property type="project" value="UniProtKB-ARBA"/>
</dbReference>
<dbReference type="PANTHER" id="PTHR43191:SF2">
    <property type="entry name" value="RRNA METHYLTRANSFERASE 3, MITOCHONDRIAL"/>
    <property type="match status" value="1"/>
</dbReference>
<dbReference type="InterPro" id="IPR001537">
    <property type="entry name" value="SpoU_MeTrfase"/>
</dbReference>
<dbReference type="InterPro" id="IPR013123">
    <property type="entry name" value="SpoU_subst-bd"/>
</dbReference>
<feature type="domain" description="RNA 2-O ribose methyltransferase substrate binding" evidence="4">
    <location>
        <begin position="35"/>
        <end position="122"/>
    </location>
</feature>
<dbReference type="InterPro" id="IPR029026">
    <property type="entry name" value="tRNA_m1G_MTases_N"/>
</dbReference>
<dbReference type="Gene3D" id="3.40.1280.10">
    <property type="match status" value="1"/>
</dbReference>
<dbReference type="InterPro" id="IPR053888">
    <property type="entry name" value="MRM3-like_sub_bind"/>
</dbReference>
<dbReference type="InterPro" id="IPR029064">
    <property type="entry name" value="Ribosomal_eL30-like_sf"/>
</dbReference>
<gene>
    <name evidence="5" type="ORF">DDE84_10905</name>
</gene>
<evidence type="ECO:0000256" key="3">
    <source>
        <dbReference type="ARBA" id="ARBA00022679"/>
    </source>
</evidence>
<organism evidence="5 6">
    <name type="scientific">Bifidobacterium tibiigranuli</name>
    <dbReference type="NCBI Taxonomy" id="2172043"/>
    <lineage>
        <taxon>Bacteria</taxon>
        <taxon>Bacillati</taxon>
        <taxon>Actinomycetota</taxon>
        <taxon>Actinomycetes</taxon>
        <taxon>Bifidobacteriales</taxon>
        <taxon>Bifidobacteriaceae</taxon>
        <taxon>Bifidobacterium</taxon>
    </lineage>
</organism>
<dbReference type="GO" id="GO:0006396">
    <property type="term" value="P:RNA processing"/>
    <property type="evidence" value="ECO:0007669"/>
    <property type="project" value="InterPro"/>
</dbReference>
<dbReference type="Gene3D" id="3.30.1330.30">
    <property type="match status" value="1"/>
</dbReference>
<accession>A0A5N6RVY9</accession>
<dbReference type="Proteomes" id="UP000325415">
    <property type="component" value="Unassembled WGS sequence"/>
</dbReference>
<protein>
    <submittedName>
        <fullName evidence="5">RNA methyltransferase</fullName>
    </submittedName>
</protein>
<dbReference type="EMBL" id="QDAG01000013">
    <property type="protein sequence ID" value="KAE8126418.1"/>
    <property type="molecule type" value="Genomic_DNA"/>
</dbReference>
<evidence type="ECO:0000313" key="5">
    <source>
        <dbReference type="EMBL" id="KAE8126418.1"/>
    </source>
</evidence>
<reference evidence="5 6" key="1">
    <citation type="submission" date="2018-04" db="EMBL/GenBank/DDBJ databases">
        <authorList>
            <person name="Eckel V.P."/>
            <person name="Vogel R.F."/>
        </authorList>
    </citation>
    <scope>NUCLEOTIDE SEQUENCE [LARGE SCALE GENOMIC DNA]</scope>
    <source>
        <strain evidence="6">TMW 2.1764</strain>
    </source>
</reference>
<dbReference type="RefSeq" id="WP_152581733.1">
    <property type="nucleotide sequence ID" value="NZ_JALCCS010000012.1"/>
</dbReference>
<dbReference type="Pfam" id="PF22435">
    <property type="entry name" value="MRM3-like_sub_bind"/>
    <property type="match status" value="1"/>
</dbReference>
<dbReference type="SUPFAM" id="SSF75217">
    <property type="entry name" value="alpha/beta knot"/>
    <property type="match status" value="1"/>
</dbReference>
<evidence type="ECO:0000259" key="4">
    <source>
        <dbReference type="SMART" id="SM00967"/>
    </source>
</evidence>
<evidence type="ECO:0000256" key="2">
    <source>
        <dbReference type="ARBA" id="ARBA00022603"/>
    </source>
</evidence>